<dbReference type="EMBL" id="VSWD01000008">
    <property type="protein sequence ID" value="KAK3094388.1"/>
    <property type="molecule type" value="Genomic_DNA"/>
</dbReference>
<keyword evidence="9" id="KW-0547">Nucleotide-binding</keyword>
<evidence type="ECO:0000256" key="7">
    <source>
        <dbReference type="ARBA" id="ARBA00022527"/>
    </source>
</evidence>
<keyword evidence="5" id="KW-0217">Developmental protein</keyword>
<dbReference type="PANTHER" id="PTHR45832">
    <property type="entry name" value="SERINE/THREONINE-PROTEIN KINASE SAMKA-RELATED-RELATED"/>
    <property type="match status" value="1"/>
</dbReference>
<keyword evidence="19" id="KW-1185">Reference proteome</keyword>
<keyword evidence="12" id="KW-0966">Cell projection</keyword>
<sequence>MSDSFDEVEKPPAPPVRHTSTRDGNLPPENKPLPKEPDERKKAKTPKGYKAAKSKENDKPIISSPSNFEHTVHVGFDPHTGEFTGMPESWAKLLSQSNISKSEQKKNPQAVLDVLNYYDATNKETHEPKMKYMTNIKPPSADSMRPTLSDKFNTNVVITPVSLMLSSLIVKLLCPYRITMASGTVYIALEVATGREVAIKTMNLSQQPKKELIINEILVMRENQNPNIVNYLDSYLVGEELWVVMEYLAGGSLTDVVTETCMDEGQIAAVARECLQALEFLHENQVIHRDIKSDNILLGMDGSVKLTDFGFCAQLSPEQSKRSTMVGTPYWMAPEVVTRKQYGPKVDIWSLGVMAIEMIEGEPPYLNENPLRALYLIATNGKPEIKEKHKLSPVFQDFLDKCLEVDVDKRASASELLKHPFLRLAKPLANLQPLILAAKEAQRGH</sequence>
<keyword evidence="7" id="KW-0723">Serine/threonine-protein kinase</keyword>
<dbReference type="GO" id="GO:0030054">
    <property type="term" value="C:cell junction"/>
    <property type="evidence" value="ECO:0007669"/>
    <property type="project" value="UniProtKB-ARBA"/>
</dbReference>
<dbReference type="GO" id="GO:0034329">
    <property type="term" value="P:cell junction assembly"/>
    <property type="evidence" value="ECO:0007669"/>
    <property type="project" value="UniProtKB-ARBA"/>
</dbReference>
<gene>
    <name evidence="18" type="ORF">FSP39_001086</name>
</gene>
<dbReference type="GO" id="GO:0005886">
    <property type="term" value="C:plasma membrane"/>
    <property type="evidence" value="ECO:0007669"/>
    <property type="project" value="UniProtKB-ARBA"/>
</dbReference>
<evidence type="ECO:0000256" key="12">
    <source>
        <dbReference type="ARBA" id="ARBA00023273"/>
    </source>
</evidence>
<dbReference type="GO" id="GO:0009887">
    <property type="term" value="P:animal organ morphogenesis"/>
    <property type="evidence" value="ECO:0007669"/>
    <property type="project" value="UniProtKB-ARBA"/>
</dbReference>
<accession>A0AA88XYP5</accession>
<dbReference type="Proteomes" id="UP001186944">
    <property type="component" value="Unassembled WGS sequence"/>
</dbReference>
<dbReference type="GO" id="GO:0009791">
    <property type="term" value="P:post-embryonic development"/>
    <property type="evidence" value="ECO:0007669"/>
    <property type="project" value="UniProtKB-ARBA"/>
</dbReference>
<evidence type="ECO:0000256" key="8">
    <source>
        <dbReference type="ARBA" id="ARBA00022679"/>
    </source>
</evidence>
<dbReference type="InterPro" id="IPR011009">
    <property type="entry name" value="Kinase-like_dom_sf"/>
</dbReference>
<dbReference type="Pfam" id="PF00786">
    <property type="entry name" value="PBD"/>
    <property type="match status" value="1"/>
</dbReference>
<proteinExistence type="inferred from homology"/>
<dbReference type="GO" id="GO:0004674">
    <property type="term" value="F:protein serine/threonine kinase activity"/>
    <property type="evidence" value="ECO:0007669"/>
    <property type="project" value="UniProtKB-KW"/>
</dbReference>
<evidence type="ECO:0000256" key="3">
    <source>
        <dbReference type="ARBA" id="ARBA00008874"/>
    </source>
</evidence>
<evidence type="ECO:0000259" key="17">
    <source>
        <dbReference type="PROSITE" id="PS50108"/>
    </source>
</evidence>
<evidence type="ECO:0000256" key="2">
    <source>
        <dbReference type="ARBA" id="ARBA00004496"/>
    </source>
</evidence>
<dbReference type="SUPFAM" id="SSF56112">
    <property type="entry name" value="Protein kinase-like (PK-like)"/>
    <property type="match status" value="1"/>
</dbReference>
<keyword evidence="11" id="KW-0067">ATP-binding</keyword>
<evidence type="ECO:0000256" key="6">
    <source>
        <dbReference type="ARBA" id="ARBA00022490"/>
    </source>
</evidence>
<dbReference type="PROSITE" id="PS50108">
    <property type="entry name" value="CRIB"/>
    <property type="match status" value="1"/>
</dbReference>
<evidence type="ECO:0000256" key="13">
    <source>
        <dbReference type="ARBA" id="ARBA00047899"/>
    </source>
</evidence>
<keyword evidence="10" id="KW-0418">Kinase</keyword>
<dbReference type="PANTHER" id="PTHR45832:SF22">
    <property type="entry name" value="SERINE_THREONINE-PROTEIN KINASE SAMKA-RELATED"/>
    <property type="match status" value="1"/>
</dbReference>
<dbReference type="GO" id="GO:0007411">
    <property type="term" value="P:axon guidance"/>
    <property type="evidence" value="ECO:0007669"/>
    <property type="project" value="UniProtKB-ARBA"/>
</dbReference>
<evidence type="ECO:0000256" key="11">
    <source>
        <dbReference type="ARBA" id="ARBA00022840"/>
    </source>
</evidence>
<comment type="similarity">
    <text evidence="3">Belongs to the protein kinase superfamily. STE Ser/Thr protein kinase family. STE20 subfamily.</text>
</comment>
<evidence type="ECO:0000256" key="14">
    <source>
        <dbReference type="ARBA" id="ARBA00048679"/>
    </source>
</evidence>
<feature type="domain" description="Protein kinase" evidence="16">
    <location>
        <begin position="171"/>
        <end position="422"/>
    </location>
</feature>
<dbReference type="InterPro" id="IPR051931">
    <property type="entry name" value="PAK3-like"/>
</dbReference>
<evidence type="ECO:0000313" key="18">
    <source>
        <dbReference type="EMBL" id="KAK3094388.1"/>
    </source>
</evidence>
<evidence type="ECO:0000256" key="5">
    <source>
        <dbReference type="ARBA" id="ARBA00022473"/>
    </source>
</evidence>
<name>A0AA88XYP5_PINIB</name>
<dbReference type="InterPro" id="IPR033923">
    <property type="entry name" value="PAK_BD"/>
</dbReference>
<comment type="subcellular location">
    <subcellularLocation>
        <location evidence="1">Cell projection</location>
    </subcellularLocation>
    <subcellularLocation>
        <location evidence="2">Cytoplasm</location>
    </subcellularLocation>
</comment>
<keyword evidence="6" id="KW-0963">Cytoplasm</keyword>
<evidence type="ECO:0000256" key="4">
    <source>
        <dbReference type="ARBA" id="ARBA00012513"/>
    </source>
</evidence>
<dbReference type="PROSITE" id="PS00108">
    <property type="entry name" value="PROTEIN_KINASE_ST"/>
    <property type="match status" value="1"/>
</dbReference>
<evidence type="ECO:0000313" key="19">
    <source>
        <dbReference type="Proteomes" id="UP001186944"/>
    </source>
</evidence>
<dbReference type="EC" id="2.7.11.1" evidence="4"/>
<protein>
    <recommendedName>
        <fullName evidence="4">non-specific serine/threonine protein kinase</fullName>
        <ecNumber evidence="4">2.7.11.1</ecNumber>
    </recommendedName>
</protein>
<dbReference type="Pfam" id="PF00069">
    <property type="entry name" value="Pkinase"/>
    <property type="match status" value="1"/>
</dbReference>
<dbReference type="SMART" id="SM00220">
    <property type="entry name" value="S_TKc"/>
    <property type="match status" value="1"/>
</dbReference>
<dbReference type="AlphaFoldDB" id="A0AA88XYP5"/>
<reference evidence="18" key="1">
    <citation type="submission" date="2019-08" db="EMBL/GenBank/DDBJ databases">
        <title>The improved chromosome-level genome for the pearl oyster Pinctada fucata martensii using PacBio sequencing and Hi-C.</title>
        <authorList>
            <person name="Zheng Z."/>
        </authorList>
    </citation>
    <scope>NUCLEOTIDE SEQUENCE</scope>
    <source>
        <strain evidence="18">ZZ-2019</strain>
        <tissue evidence="18">Adductor muscle</tissue>
    </source>
</reference>
<dbReference type="GO" id="GO:0005524">
    <property type="term" value="F:ATP binding"/>
    <property type="evidence" value="ECO:0007669"/>
    <property type="project" value="UniProtKB-KW"/>
</dbReference>
<comment type="catalytic activity">
    <reaction evidence="13">
        <text>L-threonyl-[protein] + ATP = O-phospho-L-threonyl-[protein] + ADP + H(+)</text>
        <dbReference type="Rhea" id="RHEA:46608"/>
        <dbReference type="Rhea" id="RHEA-COMP:11060"/>
        <dbReference type="Rhea" id="RHEA-COMP:11605"/>
        <dbReference type="ChEBI" id="CHEBI:15378"/>
        <dbReference type="ChEBI" id="CHEBI:30013"/>
        <dbReference type="ChEBI" id="CHEBI:30616"/>
        <dbReference type="ChEBI" id="CHEBI:61977"/>
        <dbReference type="ChEBI" id="CHEBI:456216"/>
        <dbReference type="EC" id="2.7.11.1"/>
    </reaction>
</comment>
<comment type="caution">
    <text evidence="18">The sequence shown here is derived from an EMBL/GenBank/DDBJ whole genome shotgun (WGS) entry which is preliminary data.</text>
</comment>
<dbReference type="InterPro" id="IPR036936">
    <property type="entry name" value="CRIB_dom_sf"/>
</dbReference>
<dbReference type="SMART" id="SM00285">
    <property type="entry name" value="PBD"/>
    <property type="match status" value="1"/>
</dbReference>
<dbReference type="InterPro" id="IPR000095">
    <property type="entry name" value="CRIB_dom"/>
</dbReference>
<feature type="compositionally biased region" description="Basic residues" evidence="15">
    <location>
        <begin position="42"/>
        <end position="52"/>
    </location>
</feature>
<dbReference type="InterPro" id="IPR000719">
    <property type="entry name" value="Prot_kinase_dom"/>
</dbReference>
<dbReference type="CDD" id="cd01093">
    <property type="entry name" value="CRIB_PAK_like"/>
    <property type="match status" value="1"/>
</dbReference>
<dbReference type="Gene3D" id="1.10.510.10">
    <property type="entry name" value="Transferase(Phosphotransferase) domain 1"/>
    <property type="match status" value="1"/>
</dbReference>
<evidence type="ECO:0000256" key="1">
    <source>
        <dbReference type="ARBA" id="ARBA00004316"/>
    </source>
</evidence>
<evidence type="ECO:0000256" key="15">
    <source>
        <dbReference type="SAM" id="MobiDB-lite"/>
    </source>
</evidence>
<feature type="region of interest" description="Disordered" evidence="15">
    <location>
        <begin position="1"/>
        <end position="69"/>
    </location>
</feature>
<dbReference type="GO" id="GO:0016477">
    <property type="term" value="P:cell migration"/>
    <property type="evidence" value="ECO:0007669"/>
    <property type="project" value="UniProtKB-ARBA"/>
</dbReference>
<keyword evidence="8" id="KW-0808">Transferase</keyword>
<comment type="catalytic activity">
    <reaction evidence="14">
        <text>L-seryl-[protein] + ATP = O-phospho-L-seryl-[protein] + ADP + H(+)</text>
        <dbReference type="Rhea" id="RHEA:17989"/>
        <dbReference type="Rhea" id="RHEA-COMP:9863"/>
        <dbReference type="Rhea" id="RHEA-COMP:11604"/>
        <dbReference type="ChEBI" id="CHEBI:15378"/>
        <dbReference type="ChEBI" id="CHEBI:29999"/>
        <dbReference type="ChEBI" id="CHEBI:30616"/>
        <dbReference type="ChEBI" id="CHEBI:83421"/>
        <dbReference type="ChEBI" id="CHEBI:456216"/>
        <dbReference type="EC" id="2.7.11.1"/>
    </reaction>
</comment>
<dbReference type="PROSITE" id="PS50011">
    <property type="entry name" value="PROTEIN_KINASE_DOM"/>
    <property type="match status" value="1"/>
</dbReference>
<dbReference type="GO" id="GO:0005829">
    <property type="term" value="C:cytosol"/>
    <property type="evidence" value="ECO:0007669"/>
    <property type="project" value="UniProtKB-ARBA"/>
</dbReference>
<dbReference type="Gene3D" id="3.90.810.10">
    <property type="entry name" value="CRIB domain"/>
    <property type="match status" value="1"/>
</dbReference>
<dbReference type="FunFam" id="1.10.510.10:FF:000011">
    <property type="entry name" value="Non-specific serine/threonine protein kinase"/>
    <property type="match status" value="1"/>
</dbReference>
<evidence type="ECO:0000256" key="9">
    <source>
        <dbReference type="ARBA" id="ARBA00022741"/>
    </source>
</evidence>
<dbReference type="Gene3D" id="3.30.200.20">
    <property type="entry name" value="Phosphorylase Kinase, domain 1"/>
    <property type="match status" value="1"/>
</dbReference>
<evidence type="ECO:0000256" key="10">
    <source>
        <dbReference type="ARBA" id="ARBA00022777"/>
    </source>
</evidence>
<feature type="domain" description="CRIB" evidence="17">
    <location>
        <begin position="62"/>
        <end position="75"/>
    </location>
</feature>
<feature type="compositionally biased region" description="Basic and acidic residues" evidence="15">
    <location>
        <begin position="32"/>
        <end position="41"/>
    </location>
</feature>
<evidence type="ECO:0000259" key="16">
    <source>
        <dbReference type="PROSITE" id="PS50011"/>
    </source>
</evidence>
<dbReference type="FunFam" id="3.90.810.10:FF:000005">
    <property type="entry name" value="Non-specific serine/threonine protein kinase"/>
    <property type="match status" value="1"/>
</dbReference>
<organism evidence="18 19">
    <name type="scientific">Pinctada imbricata</name>
    <name type="common">Atlantic pearl-oyster</name>
    <name type="synonym">Pinctada martensii</name>
    <dbReference type="NCBI Taxonomy" id="66713"/>
    <lineage>
        <taxon>Eukaryota</taxon>
        <taxon>Metazoa</taxon>
        <taxon>Spiralia</taxon>
        <taxon>Lophotrochozoa</taxon>
        <taxon>Mollusca</taxon>
        <taxon>Bivalvia</taxon>
        <taxon>Autobranchia</taxon>
        <taxon>Pteriomorphia</taxon>
        <taxon>Pterioida</taxon>
        <taxon>Pterioidea</taxon>
        <taxon>Pteriidae</taxon>
        <taxon>Pinctada</taxon>
    </lineage>
</organism>
<dbReference type="GO" id="GO:0042995">
    <property type="term" value="C:cell projection"/>
    <property type="evidence" value="ECO:0007669"/>
    <property type="project" value="UniProtKB-SubCell"/>
</dbReference>
<dbReference type="InterPro" id="IPR008271">
    <property type="entry name" value="Ser/Thr_kinase_AS"/>
</dbReference>